<evidence type="ECO:0000313" key="2">
    <source>
        <dbReference type="Proteomes" id="UP001489719"/>
    </source>
</evidence>
<protein>
    <submittedName>
        <fullName evidence="1">Uncharacterized protein</fullName>
    </submittedName>
</protein>
<organism evidence="1 2">
    <name type="scientific">Lipomyces orientalis</name>
    <dbReference type="NCBI Taxonomy" id="1233043"/>
    <lineage>
        <taxon>Eukaryota</taxon>
        <taxon>Fungi</taxon>
        <taxon>Dikarya</taxon>
        <taxon>Ascomycota</taxon>
        <taxon>Saccharomycotina</taxon>
        <taxon>Lipomycetes</taxon>
        <taxon>Lipomycetales</taxon>
        <taxon>Lipomycetaceae</taxon>
        <taxon>Lipomyces</taxon>
    </lineage>
</organism>
<dbReference type="Proteomes" id="UP001489719">
    <property type="component" value="Unassembled WGS sequence"/>
</dbReference>
<comment type="caution">
    <text evidence="1">The sequence shown here is derived from an EMBL/GenBank/DDBJ whole genome shotgun (WGS) entry which is preliminary data.</text>
</comment>
<gene>
    <name evidence="1" type="ORF">V1517DRAFT_318849</name>
</gene>
<reference evidence="2" key="1">
    <citation type="journal article" date="2024" name="Front. Bioeng. Biotechnol.">
        <title>Genome-scale model development and genomic sequencing of the oleaginous clade Lipomyces.</title>
        <authorList>
            <person name="Czajka J.J."/>
            <person name="Han Y."/>
            <person name="Kim J."/>
            <person name="Mondo S.J."/>
            <person name="Hofstad B.A."/>
            <person name="Robles A."/>
            <person name="Haridas S."/>
            <person name="Riley R."/>
            <person name="LaButti K."/>
            <person name="Pangilinan J."/>
            <person name="Andreopoulos W."/>
            <person name="Lipzen A."/>
            <person name="Yan J."/>
            <person name="Wang M."/>
            <person name="Ng V."/>
            <person name="Grigoriev I.V."/>
            <person name="Spatafora J.W."/>
            <person name="Magnuson J.K."/>
            <person name="Baker S.E."/>
            <person name="Pomraning K.R."/>
        </authorList>
    </citation>
    <scope>NUCLEOTIDE SEQUENCE [LARGE SCALE GENOMIC DNA]</scope>
    <source>
        <strain evidence="2">CBS 10300</strain>
    </source>
</reference>
<name>A0ACC3TT44_9ASCO</name>
<proteinExistence type="predicted"/>
<dbReference type="EMBL" id="MU970055">
    <property type="protein sequence ID" value="KAK9323946.1"/>
    <property type="molecule type" value="Genomic_DNA"/>
</dbReference>
<evidence type="ECO:0000313" key="1">
    <source>
        <dbReference type="EMBL" id="KAK9323946.1"/>
    </source>
</evidence>
<accession>A0ACC3TT44</accession>
<sequence length="155" mass="16580">MSRRLLLRIMPPVVAGMAGVYSGFAFFDPIFREERDRLIREGIIVLPDNQHPSNGQEQGNSTQITPPVPPSVPTETVIKPVTPPIVSPETSSPNAQPIKSVQYYLSHPLELFSSRGQNTGGDSTALKGASKDAIDQVATEQSKPTAGSSADTKAP</sequence>
<keyword evidence="2" id="KW-1185">Reference proteome</keyword>